<accession>A0A1P8MWU0</accession>
<evidence type="ECO:0000256" key="1">
    <source>
        <dbReference type="SAM" id="MobiDB-lite"/>
    </source>
</evidence>
<evidence type="ECO:0000313" key="3">
    <source>
        <dbReference type="Proteomes" id="UP000186336"/>
    </source>
</evidence>
<evidence type="ECO:0000313" key="2">
    <source>
        <dbReference type="EMBL" id="APX12556.1"/>
    </source>
</evidence>
<proteinExistence type="predicted"/>
<protein>
    <submittedName>
        <fullName evidence="2">Uncharacterized protein</fullName>
    </submittedName>
</protein>
<dbReference type="EMBL" id="CP019312">
    <property type="protein sequence ID" value="APX12556.1"/>
    <property type="molecule type" value="Genomic_DNA"/>
</dbReference>
<keyword evidence="3" id="KW-1185">Reference proteome</keyword>
<organism evidence="2 3">
    <name type="scientific">Tateyamaria omphalii</name>
    <dbReference type="NCBI Taxonomy" id="299262"/>
    <lineage>
        <taxon>Bacteria</taxon>
        <taxon>Pseudomonadati</taxon>
        <taxon>Pseudomonadota</taxon>
        <taxon>Alphaproteobacteria</taxon>
        <taxon>Rhodobacterales</taxon>
        <taxon>Roseobacteraceae</taxon>
        <taxon>Tateyamaria</taxon>
    </lineage>
</organism>
<dbReference type="KEGG" id="tom:BWR18_13355"/>
<name>A0A1P8MWU0_9RHOB</name>
<dbReference type="AlphaFoldDB" id="A0A1P8MWU0"/>
<dbReference type="Proteomes" id="UP000186336">
    <property type="component" value="Chromosome"/>
</dbReference>
<sequence>MGFEKMDAGPDGSAFFLSRDGTEGRGSKNKGLQGRINRLVGFMRRVGGSGWAFARWGMGIFTGCRRMTP</sequence>
<feature type="region of interest" description="Disordered" evidence="1">
    <location>
        <begin position="1"/>
        <end position="30"/>
    </location>
</feature>
<reference evidence="2 3" key="1">
    <citation type="submission" date="2017-01" db="EMBL/GenBank/DDBJ databases">
        <title>Complete genome of Tateyamaria omphalii DOK1-4 isolated from seawater in Dokdo.</title>
        <authorList>
            <person name="Kim J.H."/>
            <person name="Chi W.-J."/>
        </authorList>
    </citation>
    <scope>NUCLEOTIDE SEQUENCE [LARGE SCALE GENOMIC DNA]</scope>
    <source>
        <strain evidence="2 3">DOK1-4</strain>
    </source>
</reference>
<gene>
    <name evidence="2" type="ORF">BWR18_13355</name>
</gene>
<dbReference type="STRING" id="299262.BWR18_13355"/>